<comment type="caution">
    <text evidence="2">The sequence shown here is derived from an EMBL/GenBank/DDBJ whole genome shotgun (WGS) entry which is preliminary data.</text>
</comment>
<protein>
    <submittedName>
        <fullName evidence="2">Uncharacterized protein</fullName>
    </submittedName>
</protein>
<evidence type="ECO:0000313" key="2">
    <source>
        <dbReference type="EMBL" id="MFD2646575.1"/>
    </source>
</evidence>
<reference evidence="3" key="1">
    <citation type="journal article" date="2019" name="Int. J. Syst. Evol. Microbiol.">
        <title>The Global Catalogue of Microorganisms (GCM) 10K type strain sequencing project: providing services to taxonomists for standard genome sequencing and annotation.</title>
        <authorList>
            <consortium name="The Broad Institute Genomics Platform"/>
            <consortium name="The Broad Institute Genome Sequencing Center for Infectious Disease"/>
            <person name="Wu L."/>
            <person name="Ma J."/>
        </authorList>
    </citation>
    <scope>NUCLEOTIDE SEQUENCE [LARGE SCALE GENOMIC DNA]</scope>
    <source>
        <strain evidence="3">CCM 7427</strain>
    </source>
</reference>
<organism evidence="2 3">
    <name type="scientific">Devosia albogilva</name>
    <dbReference type="NCBI Taxonomy" id="429726"/>
    <lineage>
        <taxon>Bacteria</taxon>
        <taxon>Pseudomonadati</taxon>
        <taxon>Pseudomonadota</taxon>
        <taxon>Alphaproteobacteria</taxon>
        <taxon>Hyphomicrobiales</taxon>
        <taxon>Devosiaceae</taxon>
        <taxon>Devosia</taxon>
    </lineage>
</organism>
<dbReference type="EMBL" id="JBHUNP010000001">
    <property type="protein sequence ID" value="MFD2646575.1"/>
    <property type="molecule type" value="Genomic_DNA"/>
</dbReference>
<evidence type="ECO:0000256" key="1">
    <source>
        <dbReference type="SAM" id="MobiDB-lite"/>
    </source>
</evidence>
<proteinExistence type="predicted"/>
<feature type="compositionally biased region" description="Basic and acidic residues" evidence="1">
    <location>
        <begin position="19"/>
        <end position="29"/>
    </location>
</feature>
<feature type="region of interest" description="Disordered" evidence="1">
    <location>
        <begin position="1"/>
        <end position="68"/>
    </location>
</feature>
<evidence type="ECO:0000313" key="3">
    <source>
        <dbReference type="Proteomes" id="UP001597521"/>
    </source>
</evidence>
<accession>A0ABW5QG31</accession>
<gene>
    <name evidence="2" type="ORF">ACFSX5_02065</name>
</gene>
<name>A0ABW5QG31_9HYPH</name>
<sequence length="110" mass="11438">MVAAIAPAPVYAGNTSLTDMRHRPLRGERGTVPATTPPSDSEADLDQDAADSQQGQPHPDNSRSGPANFAAAVIAGALPPTAQSMDELIRRIGASEIPPESEARLKDILA</sequence>
<keyword evidence="3" id="KW-1185">Reference proteome</keyword>
<dbReference type="Proteomes" id="UP001597521">
    <property type="component" value="Unassembled WGS sequence"/>
</dbReference>
<dbReference type="RefSeq" id="WP_386831307.1">
    <property type="nucleotide sequence ID" value="NZ_JBHUNP010000001.1"/>
</dbReference>